<organism evidence="1 2">
    <name type="scientific">Papaver atlanticum</name>
    <dbReference type="NCBI Taxonomy" id="357466"/>
    <lineage>
        <taxon>Eukaryota</taxon>
        <taxon>Viridiplantae</taxon>
        <taxon>Streptophyta</taxon>
        <taxon>Embryophyta</taxon>
        <taxon>Tracheophyta</taxon>
        <taxon>Spermatophyta</taxon>
        <taxon>Magnoliopsida</taxon>
        <taxon>Ranunculales</taxon>
        <taxon>Papaveraceae</taxon>
        <taxon>Papaveroideae</taxon>
        <taxon>Papaver</taxon>
    </lineage>
</organism>
<proteinExistence type="predicted"/>
<evidence type="ECO:0000313" key="1">
    <source>
        <dbReference type="EMBL" id="KAI3879895.1"/>
    </source>
</evidence>
<dbReference type="Proteomes" id="UP001202328">
    <property type="component" value="Unassembled WGS sequence"/>
</dbReference>
<gene>
    <name evidence="1" type="ORF">MKW98_018134</name>
</gene>
<name>A0AAD4XC69_9MAGN</name>
<comment type="caution">
    <text evidence="1">The sequence shown here is derived from an EMBL/GenBank/DDBJ whole genome shotgun (WGS) entry which is preliminary data.</text>
</comment>
<keyword evidence="2" id="KW-1185">Reference proteome</keyword>
<protein>
    <submittedName>
        <fullName evidence="1">Uncharacterized protein</fullName>
    </submittedName>
</protein>
<dbReference type="EMBL" id="JAJJMB010012240">
    <property type="protein sequence ID" value="KAI3879895.1"/>
    <property type="molecule type" value="Genomic_DNA"/>
</dbReference>
<reference evidence="1" key="1">
    <citation type="submission" date="2022-04" db="EMBL/GenBank/DDBJ databases">
        <title>A functionally conserved STORR gene fusion in Papaver species that diverged 16.8 million years ago.</title>
        <authorList>
            <person name="Catania T."/>
        </authorList>
    </citation>
    <scope>NUCLEOTIDE SEQUENCE</scope>
    <source>
        <strain evidence="1">S-188037</strain>
    </source>
</reference>
<evidence type="ECO:0000313" key="2">
    <source>
        <dbReference type="Proteomes" id="UP001202328"/>
    </source>
</evidence>
<sequence>MIEVKYLENEFEEFEIQYRDLKNSTEAQASLSQGLDARWLKIYWAGKGQGEVQNSLHLQNEEVLLHI</sequence>
<accession>A0AAD4XC69</accession>
<dbReference type="AlphaFoldDB" id="A0AAD4XC69"/>